<gene>
    <name evidence="2" type="ORF">UFOPK3674_00076</name>
</gene>
<proteinExistence type="predicted"/>
<protein>
    <submittedName>
        <fullName evidence="2">Unannotated protein</fullName>
    </submittedName>
</protein>
<name>A0A6J7HB75_9ZZZZ</name>
<feature type="compositionally biased region" description="Acidic residues" evidence="1">
    <location>
        <begin position="70"/>
        <end position="82"/>
    </location>
</feature>
<feature type="compositionally biased region" description="Basic and acidic residues" evidence="1">
    <location>
        <begin position="1"/>
        <end position="69"/>
    </location>
</feature>
<reference evidence="2" key="1">
    <citation type="submission" date="2020-05" db="EMBL/GenBank/DDBJ databases">
        <authorList>
            <person name="Chiriac C."/>
            <person name="Salcher M."/>
            <person name="Ghai R."/>
            <person name="Kavagutti S V."/>
        </authorList>
    </citation>
    <scope>NUCLEOTIDE SEQUENCE</scope>
</reference>
<organism evidence="2">
    <name type="scientific">freshwater metagenome</name>
    <dbReference type="NCBI Taxonomy" id="449393"/>
    <lineage>
        <taxon>unclassified sequences</taxon>
        <taxon>metagenomes</taxon>
        <taxon>ecological metagenomes</taxon>
    </lineage>
</organism>
<dbReference type="EMBL" id="CAFBMX010000001">
    <property type="protein sequence ID" value="CAB4913560.1"/>
    <property type="molecule type" value="Genomic_DNA"/>
</dbReference>
<evidence type="ECO:0000256" key="1">
    <source>
        <dbReference type="SAM" id="MobiDB-lite"/>
    </source>
</evidence>
<sequence>MHDADHVHLAERGRAHDLGPGDRHRGQHRRDAGVHDLHRGPDGAGHDDHHDLQRRPHEHRDAVDRVHDDGTDDAAEDADDDGLSNAGEIRAGTNPRDTDSDDDGTNDAAEDADGDGVSNEVEDYSGTNPGDDDSDDDGVKDGSEAAGAIVSYVGGVLVFRQGDGTEVSGLVDGSTELECVVANGSEAEGDACLPLLVAGSFVREIEFESGAAPQPIKKLQLGAA</sequence>
<feature type="compositionally biased region" description="Acidic residues" evidence="1">
    <location>
        <begin position="99"/>
        <end position="114"/>
    </location>
</feature>
<feature type="region of interest" description="Disordered" evidence="1">
    <location>
        <begin position="1"/>
        <end position="142"/>
    </location>
</feature>
<dbReference type="AlphaFoldDB" id="A0A6J7HB75"/>
<accession>A0A6J7HB75</accession>
<evidence type="ECO:0000313" key="2">
    <source>
        <dbReference type="EMBL" id="CAB4913560.1"/>
    </source>
</evidence>